<sequence length="96" mass="10067">MRDGVREHSEKLSTHGDNSAGRSAALFGIPHLGALLSSGDIGGLAYQVRGGVPISFDGGRTWTNAVVWSSQFNGSAPIRTNPDLAGFRSAVLLFLV</sequence>
<reference evidence="2 3" key="1">
    <citation type="submission" date="2018-04" db="EMBL/GenBank/DDBJ databases">
        <title>Methylobacterium sp. PR1016A genome.</title>
        <authorList>
            <person name="Park W."/>
        </authorList>
    </citation>
    <scope>NUCLEOTIDE SEQUENCE [LARGE SCALE GENOMIC DNA]</scope>
    <source>
        <strain evidence="2 3">PR1016A</strain>
    </source>
</reference>
<dbReference type="AlphaFoldDB" id="A0A2R4WLY2"/>
<proteinExistence type="predicted"/>
<dbReference type="RefSeq" id="WP_099954363.1">
    <property type="nucleotide sequence ID" value="NZ_CP028843.1"/>
</dbReference>
<accession>A0A2R4WLY2</accession>
<dbReference type="Proteomes" id="UP000244755">
    <property type="component" value="Chromosome 1"/>
</dbReference>
<feature type="region of interest" description="Disordered" evidence="1">
    <location>
        <begin position="1"/>
        <end position="22"/>
    </location>
</feature>
<gene>
    <name evidence="2" type="ORF">DA075_17915</name>
</gene>
<keyword evidence="3" id="KW-1185">Reference proteome</keyword>
<dbReference type="EMBL" id="CP028843">
    <property type="protein sequence ID" value="AWB22553.1"/>
    <property type="molecule type" value="Genomic_DNA"/>
</dbReference>
<dbReference type="KEGG" id="mee:DA075_17915"/>
<protein>
    <submittedName>
        <fullName evidence="2">Uncharacterized protein</fullName>
    </submittedName>
</protein>
<feature type="compositionally biased region" description="Basic and acidic residues" evidence="1">
    <location>
        <begin position="1"/>
        <end position="14"/>
    </location>
</feature>
<organism evidence="2 3">
    <name type="scientific">Methylobacterium currus</name>
    <dbReference type="NCBI Taxonomy" id="2051553"/>
    <lineage>
        <taxon>Bacteria</taxon>
        <taxon>Pseudomonadati</taxon>
        <taxon>Pseudomonadota</taxon>
        <taxon>Alphaproteobacteria</taxon>
        <taxon>Hyphomicrobiales</taxon>
        <taxon>Methylobacteriaceae</taxon>
        <taxon>Methylobacterium</taxon>
    </lineage>
</organism>
<evidence type="ECO:0000256" key="1">
    <source>
        <dbReference type="SAM" id="MobiDB-lite"/>
    </source>
</evidence>
<evidence type="ECO:0000313" key="3">
    <source>
        <dbReference type="Proteomes" id="UP000244755"/>
    </source>
</evidence>
<evidence type="ECO:0000313" key="2">
    <source>
        <dbReference type="EMBL" id="AWB22553.1"/>
    </source>
</evidence>
<dbReference type="OrthoDB" id="10003855at2"/>
<name>A0A2R4WLY2_9HYPH</name>